<gene>
    <name evidence="3" type="ORF">H9702_06395</name>
</gene>
<reference evidence="3" key="2">
    <citation type="submission" date="2021-04" db="EMBL/GenBank/DDBJ databases">
        <authorList>
            <person name="Gilroy R."/>
        </authorList>
    </citation>
    <scope>NUCLEOTIDE SEQUENCE</scope>
    <source>
        <strain evidence="3">CHK187-11901</strain>
    </source>
</reference>
<evidence type="ECO:0000313" key="4">
    <source>
        <dbReference type="Proteomes" id="UP000823896"/>
    </source>
</evidence>
<sequence>MAGASGTAGSAIAEKLLSDTDCYLAHEQEHLDHKDHWWKPLAFMILAWRWYDPFMWLAFWLFARDLEDRCDEAVIASMQQQQRRLRHDQRAAGVWRDQR</sequence>
<dbReference type="AlphaFoldDB" id="A0A9D2NSP7"/>
<feature type="transmembrane region" description="Helical" evidence="1">
    <location>
        <begin position="41"/>
        <end position="62"/>
    </location>
</feature>
<protein>
    <submittedName>
        <fullName evidence="3">M56 family metallopeptidase</fullName>
    </submittedName>
</protein>
<accession>A0A9D2NSP7</accession>
<dbReference type="Proteomes" id="UP000823896">
    <property type="component" value="Unassembled WGS sequence"/>
</dbReference>
<keyword evidence="1" id="KW-1133">Transmembrane helix</keyword>
<dbReference type="Pfam" id="PF05569">
    <property type="entry name" value="Peptidase_M56"/>
    <property type="match status" value="1"/>
</dbReference>
<name>A0A9D2NSP7_9FIRM</name>
<comment type="caution">
    <text evidence="3">The sequence shown here is derived from an EMBL/GenBank/DDBJ whole genome shotgun (WGS) entry which is preliminary data.</text>
</comment>
<keyword evidence="1" id="KW-0812">Transmembrane</keyword>
<dbReference type="EMBL" id="DWWM01000042">
    <property type="protein sequence ID" value="HJC36743.1"/>
    <property type="molecule type" value="Genomic_DNA"/>
</dbReference>
<feature type="domain" description="Peptidase M56" evidence="2">
    <location>
        <begin position="20"/>
        <end position="84"/>
    </location>
</feature>
<evidence type="ECO:0000313" key="3">
    <source>
        <dbReference type="EMBL" id="HJC36743.1"/>
    </source>
</evidence>
<dbReference type="InterPro" id="IPR008756">
    <property type="entry name" value="Peptidase_M56"/>
</dbReference>
<evidence type="ECO:0000259" key="2">
    <source>
        <dbReference type="Pfam" id="PF05569"/>
    </source>
</evidence>
<proteinExistence type="predicted"/>
<evidence type="ECO:0000256" key="1">
    <source>
        <dbReference type="SAM" id="Phobius"/>
    </source>
</evidence>
<keyword evidence="1" id="KW-0472">Membrane</keyword>
<reference evidence="3" key="1">
    <citation type="journal article" date="2021" name="PeerJ">
        <title>Extensive microbial diversity within the chicken gut microbiome revealed by metagenomics and culture.</title>
        <authorList>
            <person name="Gilroy R."/>
            <person name="Ravi A."/>
            <person name="Getino M."/>
            <person name="Pursley I."/>
            <person name="Horton D.L."/>
            <person name="Alikhan N.F."/>
            <person name="Baker D."/>
            <person name="Gharbi K."/>
            <person name="Hall N."/>
            <person name="Watson M."/>
            <person name="Adriaenssens E.M."/>
            <person name="Foster-Nyarko E."/>
            <person name="Jarju S."/>
            <person name="Secka A."/>
            <person name="Antonio M."/>
            <person name="Oren A."/>
            <person name="Chaudhuri R.R."/>
            <person name="La Ragione R."/>
            <person name="Hildebrand F."/>
            <person name="Pallen M.J."/>
        </authorList>
    </citation>
    <scope>NUCLEOTIDE SEQUENCE</scope>
    <source>
        <strain evidence="3">CHK187-11901</strain>
    </source>
</reference>
<organism evidence="3 4">
    <name type="scientific">Candidatus Merdibacter merdavium</name>
    <dbReference type="NCBI Taxonomy" id="2838692"/>
    <lineage>
        <taxon>Bacteria</taxon>
        <taxon>Bacillati</taxon>
        <taxon>Bacillota</taxon>
        <taxon>Erysipelotrichia</taxon>
        <taxon>Erysipelotrichales</taxon>
        <taxon>Erysipelotrichaceae</taxon>
        <taxon>Merdibacter</taxon>
    </lineage>
</organism>